<dbReference type="InterPro" id="IPR002836">
    <property type="entry name" value="PDCD5-like"/>
</dbReference>
<feature type="region of interest" description="Disordered" evidence="2">
    <location>
        <begin position="12"/>
        <end position="50"/>
    </location>
</feature>
<dbReference type="Pfam" id="PF01984">
    <property type="entry name" value="dsDNA_bind"/>
    <property type="match status" value="1"/>
</dbReference>
<sequence length="86" mass="9832">MADPELEAIRQRRMQELMAQHGTGKQGSQQNPDQERAQEDAKREADERRQMMLSQILSSQARERSKSPSKMLLSSSTFSFACIFSL</sequence>
<dbReference type="Gene3D" id="1.10.8.140">
    <property type="entry name" value="PDCD5-like"/>
    <property type="match status" value="1"/>
</dbReference>
<reference evidence="3" key="1">
    <citation type="submission" date="2021-01" db="EMBL/GenBank/DDBJ databases">
        <authorList>
            <consortium name="Genoscope - CEA"/>
            <person name="William W."/>
        </authorList>
    </citation>
    <scope>NUCLEOTIDE SEQUENCE</scope>
</reference>
<protein>
    <submittedName>
        <fullName evidence="3">(rape) hypothetical protein</fullName>
    </submittedName>
</protein>
<comment type="similarity">
    <text evidence="1">Belongs to the PDCD5 family.</text>
</comment>
<dbReference type="PANTHER" id="PTHR10840">
    <property type="entry name" value="PROGRAMMED CELL DEATH PROTEIN 5"/>
    <property type="match status" value="1"/>
</dbReference>
<accession>A0A816P8E5</accession>
<dbReference type="AlphaFoldDB" id="A0A816P8E5"/>
<dbReference type="Proteomes" id="UP001295469">
    <property type="component" value="Chromosome A09"/>
</dbReference>
<dbReference type="InterPro" id="IPR036883">
    <property type="entry name" value="PDCD5-like_sf"/>
</dbReference>
<name>A0A816P8E5_BRANA</name>
<organism evidence="3">
    <name type="scientific">Brassica napus</name>
    <name type="common">Rape</name>
    <dbReference type="NCBI Taxonomy" id="3708"/>
    <lineage>
        <taxon>Eukaryota</taxon>
        <taxon>Viridiplantae</taxon>
        <taxon>Streptophyta</taxon>
        <taxon>Embryophyta</taxon>
        <taxon>Tracheophyta</taxon>
        <taxon>Spermatophyta</taxon>
        <taxon>Magnoliopsida</taxon>
        <taxon>eudicotyledons</taxon>
        <taxon>Gunneridae</taxon>
        <taxon>Pentapetalae</taxon>
        <taxon>rosids</taxon>
        <taxon>malvids</taxon>
        <taxon>Brassicales</taxon>
        <taxon>Brassicaceae</taxon>
        <taxon>Brassiceae</taxon>
        <taxon>Brassica</taxon>
    </lineage>
</organism>
<dbReference type="SUPFAM" id="SSF46950">
    <property type="entry name" value="Double-stranded DNA-binding domain"/>
    <property type="match status" value="1"/>
</dbReference>
<dbReference type="EMBL" id="HG994363">
    <property type="protein sequence ID" value="CAF2044802.1"/>
    <property type="molecule type" value="Genomic_DNA"/>
</dbReference>
<evidence type="ECO:0000256" key="1">
    <source>
        <dbReference type="ARBA" id="ARBA00010490"/>
    </source>
</evidence>
<proteinExistence type="inferred from homology"/>
<evidence type="ECO:0000256" key="2">
    <source>
        <dbReference type="SAM" id="MobiDB-lite"/>
    </source>
</evidence>
<feature type="compositionally biased region" description="Basic and acidic residues" evidence="2">
    <location>
        <begin position="33"/>
        <end position="50"/>
    </location>
</feature>
<evidence type="ECO:0000313" key="3">
    <source>
        <dbReference type="EMBL" id="CAF2044802.1"/>
    </source>
</evidence>
<dbReference type="PANTHER" id="PTHR10840:SF0">
    <property type="entry name" value="PROGRAMMED CELL DEATH PROTEIN 5"/>
    <property type="match status" value="1"/>
</dbReference>
<dbReference type="GO" id="GO:0003677">
    <property type="term" value="F:DNA binding"/>
    <property type="evidence" value="ECO:0007669"/>
    <property type="project" value="InterPro"/>
</dbReference>
<gene>
    <name evidence="3" type="ORF">DARMORV10_A09P36640.1</name>
</gene>